<feature type="region of interest" description="Disordered" evidence="4">
    <location>
        <begin position="26"/>
        <end position="46"/>
    </location>
</feature>
<evidence type="ECO:0000256" key="1">
    <source>
        <dbReference type="ARBA" id="ARBA00008520"/>
    </source>
</evidence>
<keyword evidence="3 5" id="KW-0732">Signal</keyword>
<keyword evidence="7" id="KW-1185">Reference proteome</keyword>
<evidence type="ECO:0000313" key="7">
    <source>
        <dbReference type="Proteomes" id="UP000239895"/>
    </source>
</evidence>
<protein>
    <submittedName>
        <fullName evidence="6">Carbohydrate ABC transporter substrate-binding protein (CUT1 family)</fullName>
    </submittedName>
</protein>
<proteinExistence type="inferred from homology"/>
<dbReference type="Gene3D" id="3.40.190.10">
    <property type="entry name" value="Periplasmic binding protein-like II"/>
    <property type="match status" value="1"/>
</dbReference>
<feature type="signal peptide" evidence="5">
    <location>
        <begin position="1"/>
        <end position="24"/>
    </location>
</feature>
<gene>
    <name evidence="6" type="ORF">BCL65_104104</name>
</gene>
<dbReference type="RefSeq" id="WP_106266661.1">
    <property type="nucleotide sequence ID" value="NZ_PVTX01000004.1"/>
</dbReference>
<feature type="chain" id="PRO_5047230599" evidence="5">
    <location>
        <begin position="25"/>
        <end position="435"/>
    </location>
</feature>
<dbReference type="SUPFAM" id="SSF53850">
    <property type="entry name" value="Periplasmic binding protein-like II"/>
    <property type="match status" value="1"/>
</dbReference>
<feature type="compositionally biased region" description="Acidic residues" evidence="4">
    <location>
        <begin position="30"/>
        <end position="40"/>
    </location>
</feature>
<comment type="similarity">
    <text evidence="1">Belongs to the bacterial solute-binding protein 1 family.</text>
</comment>
<dbReference type="Proteomes" id="UP000239895">
    <property type="component" value="Unassembled WGS sequence"/>
</dbReference>
<evidence type="ECO:0000256" key="3">
    <source>
        <dbReference type="ARBA" id="ARBA00022729"/>
    </source>
</evidence>
<organism evidence="6 7">
    <name type="scientific">Isoptericola halotolerans</name>
    <dbReference type="NCBI Taxonomy" id="300560"/>
    <lineage>
        <taxon>Bacteria</taxon>
        <taxon>Bacillati</taxon>
        <taxon>Actinomycetota</taxon>
        <taxon>Actinomycetes</taxon>
        <taxon>Micrococcales</taxon>
        <taxon>Promicromonosporaceae</taxon>
        <taxon>Isoptericola</taxon>
    </lineage>
</organism>
<name>A0ABX5EET7_9MICO</name>
<evidence type="ECO:0000256" key="2">
    <source>
        <dbReference type="ARBA" id="ARBA00022448"/>
    </source>
</evidence>
<dbReference type="Pfam" id="PF13416">
    <property type="entry name" value="SBP_bac_8"/>
    <property type="match status" value="1"/>
</dbReference>
<evidence type="ECO:0000256" key="5">
    <source>
        <dbReference type="SAM" id="SignalP"/>
    </source>
</evidence>
<dbReference type="InterPro" id="IPR006059">
    <property type="entry name" value="SBP"/>
</dbReference>
<dbReference type="PROSITE" id="PS51257">
    <property type="entry name" value="PROKAR_LIPOPROTEIN"/>
    <property type="match status" value="1"/>
</dbReference>
<reference evidence="6 7" key="1">
    <citation type="submission" date="2018-03" db="EMBL/GenBank/DDBJ databases">
        <title>Comparative analysis of microorganisms from saline springs in Andes Mountain Range, Colombia.</title>
        <authorList>
            <person name="Rubin E."/>
        </authorList>
    </citation>
    <scope>NUCLEOTIDE SEQUENCE [LARGE SCALE GENOMIC DNA]</scope>
    <source>
        <strain evidence="6 7">CG 23</strain>
    </source>
</reference>
<accession>A0ABX5EET7</accession>
<dbReference type="PANTHER" id="PTHR30061:SF50">
    <property type="entry name" value="MALTOSE_MALTODEXTRIN-BINDING PERIPLASMIC PROTEIN"/>
    <property type="match status" value="1"/>
</dbReference>
<evidence type="ECO:0000256" key="4">
    <source>
        <dbReference type="SAM" id="MobiDB-lite"/>
    </source>
</evidence>
<sequence>MKRTRNVVAAASTITLALALSACASGDSETPADESGETAAEEAPAGDIRVWLVGTDTPEEAREYLTTTFEAENEGSTLTIEEQSWTGLVDKYTTALSGSDSPDLVEIGNTQAPAFTSAGAFLDLTDSYEELGGDDLLPGFVESGTYEGKFYAAPYYSGARVGIYSTEVTGDLEVPATWDEYVENIKSLATDKVSGLYTPGKDWRNGMVFVWANGGDIATVDDAGTWTGGFSSPESIAGLEQLQDVMLNANHAPADSDETDPQVPFCAGEIGYLTAPSWVRWSIAAPEDAEVPGCVETYGAEDKLSAFAIPGAEEGTYAPVLAGGSNIAIPANAPNPELARSALEIILSDEYQEILAGNGLVPAKVSQAQFMADDAFSQASAAAAAAAQLTPASPMWADVEASGVLEDSFVKLAQGEDVATIAAELDAAIEGTLNG</sequence>
<keyword evidence="2" id="KW-0813">Transport</keyword>
<dbReference type="PANTHER" id="PTHR30061">
    <property type="entry name" value="MALTOSE-BINDING PERIPLASMIC PROTEIN"/>
    <property type="match status" value="1"/>
</dbReference>
<comment type="caution">
    <text evidence="6">The sequence shown here is derived from an EMBL/GenBank/DDBJ whole genome shotgun (WGS) entry which is preliminary data.</text>
</comment>
<evidence type="ECO:0000313" key="6">
    <source>
        <dbReference type="EMBL" id="PRZ07662.1"/>
    </source>
</evidence>
<dbReference type="EMBL" id="PVTX01000004">
    <property type="protein sequence ID" value="PRZ07662.1"/>
    <property type="molecule type" value="Genomic_DNA"/>
</dbReference>